<dbReference type="OrthoDB" id="894700at91061"/>
<dbReference type="Proteomes" id="UP000094296">
    <property type="component" value="Unassembled WGS sequence"/>
</dbReference>
<evidence type="ECO:0008006" key="4">
    <source>
        <dbReference type="Google" id="ProtNLM"/>
    </source>
</evidence>
<protein>
    <recommendedName>
        <fullName evidence="4">Zinc ribbon domain-containing protein</fullName>
    </recommendedName>
</protein>
<proteinExistence type="predicted"/>
<feature type="transmembrane region" description="Helical" evidence="1">
    <location>
        <begin position="35"/>
        <end position="57"/>
    </location>
</feature>
<gene>
    <name evidence="2" type="ORF">BHF68_09730</name>
</gene>
<organism evidence="2 3">
    <name type="scientific">Desulfuribacillus alkaliarsenatis</name>
    <dbReference type="NCBI Taxonomy" id="766136"/>
    <lineage>
        <taxon>Bacteria</taxon>
        <taxon>Bacillati</taxon>
        <taxon>Bacillota</taxon>
        <taxon>Desulfuribacillia</taxon>
        <taxon>Desulfuribacillales</taxon>
        <taxon>Desulfuribacillaceae</taxon>
        <taxon>Desulfuribacillus</taxon>
    </lineage>
</organism>
<evidence type="ECO:0000313" key="2">
    <source>
        <dbReference type="EMBL" id="OEF96017.1"/>
    </source>
</evidence>
<comment type="caution">
    <text evidence="2">The sequence shown here is derived from an EMBL/GenBank/DDBJ whole genome shotgun (WGS) entry which is preliminary data.</text>
</comment>
<accession>A0A1E5FZL2</accession>
<evidence type="ECO:0000313" key="3">
    <source>
        <dbReference type="Proteomes" id="UP000094296"/>
    </source>
</evidence>
<dbReference type="STRING" id="766136.BHF68_09730"/>
<keyword evidence="1" id="KW-1133">Transmembrane helix</keyword>
<sequence>MNLIAFIYILLLVITLLTATITYVTYKNGNNLFKFWLVLLIFNVVIIVVLTIITIFFNPFNQMDINLTDSNEYNQQEDNENKLQEDQDNINSDEIIGQGNNQDEPHRQSSNIYIFLLIALVFALNSLLAIFVYRDAGARAGVFGALPWAIIVFLTSIIGLGIYLLVRPVGNVIICNNCKKLRLDTIPYCPHCYEKLELPKDEDK</sequence>
<name>A0A1E5FZL2_9FIRM</name>
<feature type="transmembrane region" description="Helical" evidence="1">
    <location>
        <begin position="145"/>
        <end position="166"/>
    </location>
</feature>
<dbReference type="RefSeq" id="WP_069643937.1">
    <property type="nucleotide sequence ID" value="NZ_MIJE01000033.1"/>
</dbReference>
<dbReference type="AlphaFoldDB" id="A0A1E5FZL2"/>
<keyword evidence="1" id="KW-0812">Transmembrane</keyword>
<feature type="transmembrane region" description="Helical" evidence="1">
    <location>
        <begin position="112"/>
        <end position="133"/>
    </location>
</feature>
<reference evidence="2 3" key="1">
    <citation type="submission" date="2016-09" db="EMBL/GenBank/DDBJ databases">
        <title>Draft genome sequence for the type strain of Desulfuribacillus alkaliarsenatis AHT28, an obligately anaerobic, sulfidogenic bacterium isolated from Russian soda lake sediments.</title>
        <authorList>
            <person name="Abin C.A."/>
            <person name="Hollibaugh J.T."/>
        </authorList>
    </citation>
    <scope>NUCLEOTIDE SEQUENCE [LARGE SCALE GENOMIC DNA]</scope>
    <source>
        <strain evidence="2 3">AHT28</strain>
    </source>
</reference>
<evidence type="ECO:0000256" key="1">
    <source>
        <dbReference type="SAM" id="Phobius"/>
    </source>
</evidence>
<keyword evidence="3" id="KW-1185">Reference proteome</keyword>
<keyword evidence="1" id="KW-0472">Membrane</keyword>
<dbReference type="EMBL" id="MIJE01000033">
    <property type="protein sequence ID" value="OEF96017.1"/>
    <property type="molecule type" value="Genomic_DNA"/>
</dbReference>